<organism evidence="2">
    <name type="scientific">Aegilops tauschii</name>
    <name type="common">Tausch's goatgrass</name>
    <name type="synonym">Aegilops squarrosa</name>
    <dbReference type="NCBI Taxonomy" id="37682"/>
    <lineage>
        <taxon>Eukaryota</taxon>
        <taxon>Viridiplantae</taxon>
        <taxon>Streptophyta</taxon>
        <taxon>Embryophyta</taxon>
        <taxon>Tracheophyta</taxon>
        <taxon>Spermatophyta</taxon>
        <taxon>Magnoliopsida</taxon>
        <taxon>Liliopsida</taxon>
        <taxon>Poales</taxon>
        <taxon>Poaceae</taxon>
        <taxon>BOP clade</taxon>
        <taxon>Pooideae</taxon>
        <taxon>Triticodae</taxon>
        <taxon>Triticeae</taxon>
        <taxon>Triticinae</taxon>
        <taxon>Aegilops</taxon>
    </lineage>
</organism>
<reference evidence="2" key="1">
    <citation type="submission" date="2015-06" db="UniProtKB">
        <authorList>
            <consortium name="EnsemblPlants"/>
        </authorList>
    </citation>
    <scope>IDENTIFICATION</scope>
</reference>
<protein>
    <submittedName>
        <fullName evidence="2">Uncharacterized protein</fullName>
    </submittedName>
</protein>
<dbReference type="SUPFAM" id="SSF49599">
    <property type="entry name" value="TRAF domain-like"/>
    <property type="match status" value="1"/>
</dbReference>
<name>N1R2R3_AEGTA</name>
<dbReference type="InterPro" id="IPR002083">
    <property type="entry name" value="MATH/TRAF_dom"/>
</dbReference>
<dbReference type="PROSITE" id="PS50144">
    <property type="entry name" value="MATH"/>
    <property type="match status" value="1"/>
</dbReference>
<dbReference type="GO" id="GO:0016567">
    <property type="term" value="P:protein ubiquitination"/>
    <property type="evidence" value="ECO:0007669"/>
    <property type="project" value="InterPro"/>
</dbReference>
<accession>N1R2R3</accession>
<dbReference type="Pfam" id="PF22486">
    <property type="entry name" value="MATH_2"/>
    <property type="match status" value="1"/>
</dbReference>
<dbReference type="PANTHER" id="PTHR26379">
    <property type="entry name" value="BTB/POZ AND MATH DOMAIN-CONTAINING PROTEIN 1"/>
    <property type="match status" value="1"/>
</dbReference>
<feature type="compositionally biased region" description="Basic and acidic residues" evidence="1">
    <location>
        <begin position="151"/>
        <end position="161"/>
    </location>
</feature>
<dbReference type="Gene3D" id="2.60.210.10">
    <property type="entry name" value="Apoptosis, Tumor Necrosis Factor Receptor Associated Protein 2, Chain A"/>
    <property type="match status" value="1"/>
</dbReference>
<dbReference type="InterPro" id="IPR045005">
    <property type="entry name" value="BPM1-6"/>
</dbReference>
<feature type="region of interest" description="Disordered" evidence="1">
    <location>
        <begin position="131"/>
        <end position="161"/>
    </location>
</feature>
<dbReference type="CDD" id="cd00121">
    <property type="entry name" value="MATH"/>
    <property type="match status" value="1"/>
</dbReference>
<dbReference type="PANTHER" id="PTHR26379:SF479">
    <property type="entry name" value="MATH DOMAIN-CONTAINING PROTEIN"/>
    <property type="match status" value="1"/>
</dbReference>
<proteinExistence type="predicted"/>
<dbReference type="InterPro" id="IPR008974">
    <property type="entry name" value="TRAF-like"/>
</dbReference>
<evidence type="ECO:0000256" key="1">
    <source>
        <dbReference type="SAM" id="MobiDB-lite"/>
    </source>
</evidence>
<sequence>MAPPAASSGVGLYVKSRAPGSHLLQIDGYTIAKHAPNGTSFKSCPFTVGGYRWAIYLFPNGDRLDSADFISVFLALDEHVKGPIRVDLEFSFMDEVEKQDPAHVRARQVVDLYGGSGCLLCGASSKRKRRRRSRMRGLEEKGEAEAMEEGEAQKKDDEREVPDQCIFGMEDALEKFELTYAK</sequence>
<evidence type="ECO:0000313" key="2">
    <source>
        <dbReference type="EnsemblPlants" id="EMT13860"/>
    </source>
</evidence>
<dbReference type="EnsemblPlants" id="EMT13860">
    <property type="protein sequence ID" value="EMT13860"/>
    <property type="gene ID" value="F775_00274"/>
</dbReference>
<dbReference type="AlphaFoldDB" id="N1R2R3"/>